<sequence length="387" mass="45003">MISRRLIVNPSPIYKALWCSDQHTLHPHTHTRHILDNLSVFYYKDSNLDEISHIVWGGDFFHDLCESNDPNMILVQRWVKNFLAICHEKRIHVRILEGTSSHDWGMPETLDILKPKDSPYIKYVKELSIEFIPELGINVLYVPDNFGKIASETIYDRTIELMANKGLTQVDFIYLHGGFKFQLPPIADKHGTLYDEDKWSKLASKAIFSGHIHKPGRKHNIYCSGSFDRIAFGEMHPKGAYRFEFGKDHFKAEFYENTRAQIYDKIMITPEMESLELSMKLEKYIDENNPPARTHIRVCGGDSSVVIPVVASFREKFPKYIFDYENAKEDNVEIDDTLYTPEAYKAITLTADNLEDNLLNFMAPTLHENDWVDQELLKELLREVINE</sequence>
<dbReference type="InterPro" id="IPR029052">
    <property type="entry name" value="Metallo-depent_PP-like"/>
</dbReference>
<dbReference type="Proteomes" id="UP000318420">
    <property type="component" value="Segment"/>
</dbReference>
<dbReference type="SUPFAM" id="SSF56300">
    <property type="entry name" value="Metallo-dependent phosphatases"/>
    <property type="match status" value="1"/>
</dbReference>
<dbReference type="Gene3D" id="3.60.21.10">
    <property type="match status" value="1"/>
</dbReference>
<dbReference type="EMBL" id="MK838116">
    <property type="protein sequence ID" value="QDH47066.1"/>
    <property type="molecule type" value="Genomic_DNA"/>
</dbReference>
<evidence type="ECO:0000313" key="2">
    <source>
        <dbReference type="Proteomes" id="UP000318420"/>
    </source>
</evidence>
<accession>A0A514A1F2</accession>
<keyword evidence="2" id="KW-1185">Reference proteome</keyword>
<gene>
    <name evidence="1" type="ORF">LAh10_219</name>
</gene>
<reference evidence="1 2" key="1">
    <citation type="submission" date="2019-04" db="EMBL/GenBank/DDBJ databases">
        <title>Novel bacteriophages capable of disrupting biofilms from clinical strains of Aeromonas hydrophila with intrinsic antibiotic resistance.</title>
        <authorList>
            <person name="Kabwe M."/>
            <person name="Brown T.L."/>
            <person name="Speirs L."/>
            <person name="Ku H."/>
            <person name="Leach M."/>
            <person name="Chan H.T."/>
            <person name="Petrovski S."/>
            <person name="Lock P."/>
            <person name="Tucci J."/>
        </authorList>
    </citation>
    <scope>NUCLEOTIDE SEQUENCE [LARGE SCALE GENOMIC DNA]</scope>
</reference>
<proteinExistence type="predicted"/>
<name>A0A514A1F2_9CAUD</name>
<protein>
    <submittedName>
        <fullName evidence="1">Putative nuclease SbcCD, D subunit</fullName>
    </submittedName>
</protein>
<evidence type="ECO:0000313" key="1">
    <source>
        <dbReference type="EMBL" id="QDH47066.1"/>
    </source>
</evidence>
<organism evidence="1 2">
    <name type="scientific">Aeromonas phage LAh10</name>
    <dbReference type="NCBI Taxonomy" id="2591025"/>
    <lineage>
        <taxon>Viruses</taxon>
        <taxon>Duplodnaviria</taxon>
        <taxon>Heunggongvirae</taxon>
        <taxon>Uroviricota</taxon>
        <taxon>Caudoviricetes</taxon>
        <taxon>Chimalliviridae</taxon>
        <taxon>Ludhianavirus</taxon>
        <taxon>Ludhianavirus LAh10</taxon>
    </lineage>
</organism>